<dbReference type="PANTHER" id="PTHR39335:SF1">
    <property type="entry name" value="BLL4220 PROTEIN"/>
    <property type="match status" value="1"/>
</dbReference>
<dbReference type="InterPro" id="IPR005297">
    <property type="entry name" value="Lipoprotein_repeat"/>
</dbReference>
<reference evidence="2 3" key="1">
    <citation type="submission" date="2016-11" db="EMBL/GenBank/DDBJ databases">
        <authorList>
            <person name="Jaros S."/>
            <person name="Januszkiewicz K."/>
            <person name="Wedrychowicz H."/>
        </authorList>
    </citation>
    <scope>NUCLEOTIDE SEQUENCE [LARGE SCALE GENOMIC DNA]</scope>
    <source>
        <strain evidence="2 3">CGMCC 4.5723</strain>
    </source>
</reference>
<evidence type="ECO:0000256" key="1">
    <source>
        <dbReference type="SAM" id="SignalP"/>
    </source>
</evidence>
<dbReference type="EMBL" id="FQZK01000036">
    <property type="protein sequence ID" value="SHK83416.1"/>
    <property type="molecule type" value="Genomic_DNA"/>
</dbReference>
<name>A0A1M6VQ92_9ACTN</name>
<evidence type="ECO:0000313" key="2">
    <source>
        <dbReference type="EMBL" id="SHK83416.1"/>
    </source>
</evidence>
<keyword evidence="3" id="KW-1185">Reference proteome</keyword>
<proteinExistence type="predicted"/>
<gene>
    <name evidence="2" type="ORF">SAMN05421803_13617</name>
</gene>
<feature type="signal peptide" evidence="1">
    <location>
        <begin position="1"/>
        <end position="20"/>
    </location>
</feature>
<dbReference type="AlphaFoldDB" id="A0A1M6VQ92"/>
<organism evidence="2 3">
    <name type="scientific">Nocardiopsis flavescens</name>
    <dbReference type="NCBI Taxonomy" id="758803"/>
    <lineage>
        <taxon>Bacteria</taxon>
        <taxon>Bacillati</taxon>
        <taxon>Actinomycetota</taxon>
        <taxon>Actinomycetes</taxon>
        <taxon>Streptosporangiales</taxon>
        <taxon>Nocardiopsidaceae</taxon>
        <taxon>Nocardiopsis</taxon>
    </lineage>
</organism>
<dbReference type="PROSITE" id="PS51257">
    <property type="entry name" value="PROKAR_LIPOPROTEIN"/>
    <property type="match status" value="1"/>
</dbReference>
<dbReference type="Proteomes" id="UP000184452">
    <property type="component" value="Unassembled WGS sequence"/>
</dbReference>
<keyword evidence="2" id="KW-0449">Lipoprotein</keyword>
<dbReference type="PANTHER" id="PTHR39335">
    <property type="entry name" value="BLL4220 PROTEIN"/>
    <property type="match status" value="1"/>
</dbReference>
<keyword evidence="1" id="KW-0732">Signal</keyword>
<dbReference type="OrthoDB" id="597632at2"/>
<sequence length="159" mass="16206">MRIRVTLAAAGALLALTACSAGGSGGAGAEPSAPAGAEPVGITLVESEVGTALADTQGRILYGFTKDKDAESVCEADCIATWPALTAAAGADGVELGEGLDAALLDTTERTDGVVQVVYNDWPLYYYVGDALAEESNGQGLDEEWFLVAPDGSLIRDLP</sequence>
<dbReference type="Pfam" id="PF03640">
    <property type="entry name" value="Lipoprotein_15"/>
    <property type="match status" value="2"/>
</dbReference>
<evidence type="ECO:0000313" key="3">
    <source>
        <dbReference type="Proteomes" id="UP000184452"/>
    </source>
</evidence>
<accession>A0A1M6VQ92</accession>
<dbReference type="GO" id="GO:0043448">
    <property type="term" value="P:alkane catabolic process"/>
    <property type="evidence" value="ECO:0007669"/>
    <property type="project" value="TreeGrafter"/>
</dbReference>
<dbReference type="STRING" id="758803.SAMN05421803_13617"/>
<feature type="chain" id="PRO_5038676118" evidence="1">
    <location>
        <begin position="21"/>
        <end position="159"/>
    </location>
</feature>
<dbReference type="RefSeq" id="WP_073384159.1">
    <property type="nucleotide sequence ID" value="NZ_FQZK01000036.1"/>
</dbReference>
<protein>
    <submittedName>
        <fullName evidence="2">Predicted lipoprotein with conserved Yx(FWY)xxD motif</fullName>
    </submittedName>
</protein>